<proteinExistence type="predicted"/>
<keyword evidence="2" id="KW-0251">Elongation factor</keyword>
<dbReference type="EMBL" id="CAWUON010000086">
    <property type="protein sequence ID" value="CAK7272269.1"/>
    <property type="molecule type" value="Genomic_DNA"/>
</dbReference>
<comment type="caution">
    <text evidence="2">The sequence shown here is derived from an EMBL/GenBank/DDBJ whole genome shotgun (WGS) entry which is preliminary data.</text>
</comment>
<sequence length="313" mass="34359">MKAGADGKAACGQSLPAASRWFTGGHGSSTQLSPYLEQYSMTQLPYELLYSPQTGGKKPLAGFLQWLAVDSGSPNTADTLSAIRPGLAELLDRVISNTSPPAAASEDSASRLLRFDAPLALFLAAVEYNGTAGTKDPVTQLYIAQAPLNELPRGLQQDVPVPDLVKDAGRGDVYDSSIWLGLEPTYTPWHRDPNPNLFCQLSSSKVVRTMAPAAGARIFRQVQEELMKKSQNWAPVSSRIRGEEMMQGPERRLLHSAVWGEYGHGTENFSQGRMFQARLDAGDMLFIPKGWWHSIRSVHADGRLNGSVNWWFR</sequence>
<evidence type="ECO:0000259" key="1">
    <source>
        <dbReference type="PROSITE" id="PS51184"/>
    </source>
</evidence>
<dbReference type="PANTHER" id="PTHR12461:SF105">
    <property type="entry name" value="HYPOXIA-INDUCIBLE FACTOR 1-ALPHA INHIBITOR"/>
    <property type="match status" value="1"/>
</dbReference>
<dbReference type="Proteomes" id="UP001642502">
    <property type="component" value="Unassembled WGS sequence"/>
</dbReference>
<keyword evidence="2" id="KW-0648">Protein biosynthesis</keyword>
<accession>A0ABP0DVL0</accession>
<keyword evidence="3" id="KW-1185">Reference proteome</keyword>
<evidence type="ECO:0000313" key="3">
    <source>
        <dbReference type="Proteomes" id="UP001642502"/>
    </source>
</evidence>
<reference evidence="2 3" key="1">
    <citation type="submission" date="2024-01" db="EMBL/GenBank/DDBJ databases">
        <authorList>
            <person name="Allen C."/>
            <person name="Tagirdzhanova G."/>
        </authorList>
    </citation>
    <scope>NUCLEOTIDE SEQUENCE [LARGE SCALE GENOMIC DNA]</scope>
    <source>
        <strain evidence="2 3">CBS 119000</strain>
    </source>
</reference>
<dbReference type="InterPro" id="IPR041667">
    <property type="entry name" value="Cupin_8"/>
</dbReference>
<protein>
    <submittedName>
        <fullName evidence="2">Transcription elongation factor spt6</fullName>
    </submittedName>
</protein>
<dbReference type="Gene3D" id="2.60.120.650">
    <property type="entry name" value="Cupin"/>
    <property type="match status" value="1"/>
</dbReference>
<dbReference type="InterPro" id="IPR003347">
    <property type="entry name" value="JmjC_dom"/>
</dbReference>
<name>A0ABP0DVL0_9PEZI</name>
<organism evidence="2 3">
    <name type="scientific">Sporothrix epigloea</name>
    <dbReference type="NCBI Taxonomy" id="1892477"/>
    <lineage>
        <taxon>Eukaryota</taxon>
        <taxon>Fungi</taxon>
        <taxon>Dikarya</taxon>
        <taxon>Ascomycota</taxon>
        <taxon>Pezizomycotina</taxon>
        <taxon>Sordariomycetes</taxon>
        <taxon>Sordariomycetidae</taxon>
        <taxon>Ophiostomatales</taxon>
        <taxon>Ophiostomataceae</taxon>
        <taxon>Sporothrix</taxon>
    </lineage>
</organism>
<dbReference type="PROSITE" id="PS51184">
    <property type="entry name" value="JMJC"/>
    <property type="match status" value="1"/>
</dbReference>
<dbReference type="Pfam" id="PF13621">
    <property type="entry name" value="Cupin_8"/>
    <property type="match status" value="1"/>
</dbReference>
<dbReference type="PANTHER" id="PTHR12461">
    <property type="entry name" value="HYPOXIA-INDUCIBLE FACTOR 1 ALPHA INHIBITOR-RELATED"/>
    <property type="match status" value="1"/>
</dbReference>
<dbReference type="GO" id="GO:0003746">
    <property type="term" value="F:translation elongation factor activity"/>
    <property type="evidence" value="ECO:0007669"/>
    <property type="project" value="UniProtKB-KW"/>
</dbReference>
<dbReference type="SUPFAM" id="SSF51197">
    <property type="entry name" value="Clavaminate synthase-like"/>
    <property type="match status" value="1"/>
</dbReference>
<gene>
    <name evidence="2" type="primary">SPT6_2</name>
    <name evidence="2" type="ORF">SEPCBS119000_005033</name>
</gene>
<feature type="domain" description="JmjC" evidence="1">
    <location>
        <begin position="150"/>
        <end position="313"/>
    </location>
</feature>
<evidence type="ECO:0000313" key="2">
    <source>
        <dbReference type="EMBL" id="CAK7272269.1"/>
    </source>
</evidence>